<gene>
    <name evidence="8" type="ORF">ERS132531_01755</name>
</gene>
<dbReference type="PROSITE" id="PS51918">
    <property type="entry name" value="RADICAL_SAM"/>
    <property type="match status" value="1"/>
</dbReference>
<organism evidence="8 9">
    <name type="scientific">Streptococcus suis</name>
    <dbReference type="NCBI Taxonomy" id="1307"/>
    <lineage>
        <taxon>Bacteria</taxon>
        <taxon>Bacillati</taxon>
        <taxon>Bacillota</taxon>
        <taxon>Bacilli</taxon>
        <taxon>Lactobacillales</taxon>
        <taxon>Streptococcaceae</taxon>
        <taxon>Streptococcus</taxon>
    </lineage>
</organism>
<evidence type="ECO:0000313" key="8">
    <source>
        <dbReference type="EMBL" id="CYX97240.1"/>
    </source>
</evidence>
<sequence length="430" mass="50609">MEMSPYVLRQECDDGIVYFNTKNNHSFLITKQLLEKLKTDEETKEQYKTYLEQFHYFPEDDEVNQSLRKIREIDDTLLEFTILTHGDCNFRCKYCYEKFENIAMSRETEDAILKFAEERLSTGKYKIFKVSWFGGEPLLGYRTIQYLSEKFKEICHRLNVEYVAIITTNGYLLSPNKLKKLVSEYKVISYQITLDGNQNSHDCQRVLKNERGSYERIYKNLQAMKDSELDFFCTIRFNISKENLENVKSFLYEDGVYFKNDKRFGFAYHNVGNWGQGERSDKDCVTLLEYDASFELSQLAISLGYKTTLISHFLNNRFTCYANRTSHYMFNVRGLVQSCTVALYHHKNIFGNINKGYINHDRLRNWVIEVEENCKSCPFVLICKSGHCPMAKRISKHPSEVLCRSIQRVVERNLALFALTKSYHDILDVG</sequence>
<dbReference type="GO" id="GO:0051539">
    <property type="term" value="F:4 iron, 4 sulfur cluster binding"/>
    <property type="evidence" value="ECO:0007669"/>
    <property type="project" value="UniProtKB-KW"/>
</dbReference>
<evidence type="ECO:0000259" key="7">
    <source>
        <dbReference type="PROSITE" id="PS51918"/>
    </source>
</evidence>
<keyword evidence="5" id="KW-0408">Iron</keyword>
<dbReference type="Gene3D" id="3.20.20.70">
    <property type="entry name" value="Aldolase class I"/>
    <property type="match status" value="1"/>
</dbReference>
<evidence type="ECO:0000313" key="9">
    <source>
        <dbReference type="Proteomes" id="UP000074903"/>
    </source>
</evidence>
<evidence type="ECO:0000256" key="6">
    <source>
        <dbReference type="ARBA" id="ARBA00023014"/>
    </source>
</evidence>
<dbReference type="PANTHER" id="PTHR43787">
    <property type="entry name" value="FEMO COFACTOR BIOSYNTHESIS PROTEIN NIFB-RELATED"/>
    <property type="match status" value="1"/>
</dbReference>
<dbReference type="RefSeq" id="WP_044764742.1">
    <property type="nucleotide sequence ID" value="NZ_CEHB01000036.1"/>
</dbReference>
<dbReference type="SFLD" id="SFLDG01067">
    <property type="entry name" value="SPASM/twitch_domain_containing"/>
    <property type="match status" value="1"/>
</dbReference>
<keyword evidence="2" id="KW-0004">4Fe-4S</keyword>
<name>A0A0Z8XQX3_STRSU</name>
<evidence type="ECO:0000256" key="2">
    <source>
        <dbReference type="ARBA" id="ARBA00022485"/>
    </source>
</evidence>
<dbReference type="SUPFAM" id="SSF102114">
    <property type="entry name" value="Radical SAM enzymes"/>
    <property type="match status" value="1"/>
</dbReference>
<dbReference type="InterPro" id="IPR058240">
    <property type="entry name" value="rSAM_sf"/>
</dbReference>
<comment type="cofactor">
    <cofactor evidence="1">
        <name>[4Fe-4S] cluster</name>
        <dbReference type="ChEBI" id="CHEBI:49883"/>
    </cofactor>
</comment>
<dbReference type="GO" id="GO:0046872">
    <property type="term" value="F:metal ion binding"/>
    <property type="evidence" value="ECO:0007669"/>
    <property type="project" value="UniProtKB-KW"/>
</dbReference>
<keyword evidence="4" id="KW-0479">Metal-binding</keyword>
<evidence type="ECO:0000256" key="4">
    <source>
        <dbReference type="ARBA" id="ARBA00022723"/>
    </source>
</evidence>
<dbReference type="EMBL" id="FILX01000042">
    <property type="protein sequence ID" value="CYX97240.1"/>
    <property type="molecule type" value="Genomic_DNA"/>
</dbReference>
<evidence type="ECO:0000256" key="1">
    <source>
        <dbReference type="ARBA" id="ARBA00001966"/>
    </source>
</evidence>
<feature type="domain" description="Radical SAM core" evidence="7">
    <location>
        <begin position="73"/>
        <end position="306"/>
    </location>
</feature>
<reference evidence="8 9" key="1">
    <citation type="submission" date="2016-02" db="EMBL/GenBank/DDBJ databases">
        <authorList>
            <consortium name="Pathogen Informatics"/>
        </authorList>
    </citation>
    <scope>NUCLEOTIDE SEQUENCE [LARGE SCALE GENOMIC DNA]</scope>
    <source>
        <strain evidence="8 9">SS993</strain>
    </source>
</reference>
<evidence type="ECO:0000256" key="5">
    <source>
        <dbReference type="ARBA" id="ARBA00023004"/>
    </source>
</evidence>
<dbReference type="Pfam" id="PF04055">
    <property type="entry name" value="Radical_SAM"/>
    <property type="match status" value="1"/>
</dbReference>
<dbReference type="AlphaFoldDB" id="A0A0Z8XQX3"/>
<dbReference type="InterPro" id="IPR007197">
    <property type="entry name" value="rSAM"/>
</dbReference>
<dbReference type="PANTHER" id="PTHR43787:SF3">
    <property type="entry name" value="ARYLSULFATASE REGULATORY PROTEIN"/>
    <property type="match status" value="1"/>
</dbReference>
<evidence type="ECO:0000256" key="3">
    <source>
        <dbReference type="ARBA" id="ARBA00022691"/>
    </source>
</evidence>
<dbReference type="InterPro" id="IPR013785">
    <property type="entry name" value="Aldolase_TIM"/>
</dbReference>
<dbReference type="Proteomes" id="UP000074903">
    <property type="component" value="Unassembled WGS sequence"/>
</dbReference>
<dbReference type="GO" id="GO:0003824">
    <property type="term" value="F:catalytic activity"/>
    <property type="evidence" value="ECO:0007669"/>
    <property type="project" value="InterPro"/>
</dbReference>
<keyword evidence="3" id="KW-0949">S-adenosyl-L-methionine</keyword>
<protein>
    <submittedName>
        <fullName evidence="8">Transcriptional regulator</fullName>
    </submittedName>
</protein>
<keyword evidence="6" id="KW-0411">Iron-sulfur</keyword>
<dbReference type="SFLD" id="SFLDS00029">
    <property type="entry name" value="Radical_SAM"/>
    <property type="match status" value="1"/>
</dbReference>
<dbReference type="UniPathway" id="UPA00782"/>
<accession>A0A0Z8XQX3</accession>
<dbReference type="CDD" id="cd01335">
    <property type="entry name" value="Radical_SAM"/>
    <property type="match status" value="1"/>
</dbReference>
<proteinExistence type="predicted"/>